<dbReference type="VEuPathDB" id="TrichDB:TVAG_019190"/>
<dbReference type="SUPFAM" id="SSF57938">
    <property type="entry name" value="DnaJ/Hsp40 cysteine-rich domain"/>
    <property type="match status" value="1"/>
</dbReference>
<dbReference type="InterPro" id="IPR001623">
    <property type="entry name" value="DnaJ_domain"/>
</dbReference>
<dbReference type="PRINTS" id="PR00625">
    <property type="entry name" value="JDOMAIN"/>
</dbReference>
<dbReference type="SMR" id="A2DWZ2"/>
<name>A2DWZ2_TRIV3</name>
<dbReference type="InterPro" id="IPR008971">
    <property type="entry name" value="HSP40/DnaJ_pept-bd"/>
</dbReference>
<dbReference type="Gene3D" id="2.10.230.10">
    <property type="entry name" value="Heat shock protein DnaJ, cysteine-rich domain"/>
    <property type="match status" value="1"/>
</dbReference>
<reference evidence="9" key="2">
    <citation type="journal article" date="2007" name="Science">
        <title>Draft genome sequence of the sexually transmitted pathogen Trichomonas vaginalis.</title>
        <authorList>
            <person name="Carlton J.M."/>
            <person name="Hirt R.P."/>
            <person name="Silva J.C."/>
            <person name="Delcher A.L."/>
            <person name="Schatz M."/>
            <person name="Zhao Q."/>
            <person name="Wortman J.R."/>
            <person name="Bidwell S.L."/>
            <person name="Alsmark U.C.M."/>
            <person name="Besteiro S."/>
            <person name="Sicheritz-Ponten T."/>
            <person name="Noel C.J."/>
            <person name="Dacks J.B."/>
            <person name="Foster P.G."/>
            <person name="Simillion C."/>
            <person name="Van de Peer Y."/>
            <person name="Miranda-Saavedra D."/>
            <person name="Barton G.J."/>
            <person name="Westrop G.D."/>
            <person name="Mueller S."/>
            <person name="Dessi D."/>
            <person name="Fiori P.L."/>
            <person name="Ren Q."/>
            <person name="Paulsen I."/>
            <person name="Zhang H."/>
            <person name="Bastida-Corcuera F.D."/>
            <person name="Simoes-Barbosa A."/>
            <person name="Brown M.T."/>
            <person name="Hayes R.D."/>
            <person name="Mukherjee M."/>
            <person name="Okumura C.Y."/>
            <person name="Schneider R."/>
            <person name="Smith A.J."/>
            <person name="Vanacova S."/>
            <person name="Villalvazo M."/>
            <person name="Haas B.J."/>
            <person name="Pertea M."/>
            <person name="Feldblyum T.V."/>
            <person name="Utterback T.R."/>
            <person name="Shu C.L."/>
            <person name="Osoegawa K."/>
            <person name="de Jong P.J."/>
            <person name="Hrdy I."/>
            <person name="Horvathova L."/>
            <person name="Zubacova Z."/>
            <person name="Dolezal P."/>
            <person name="Malik S.B."/>
            <person name="Logsdon J.M. Jr."/>
            <person name="Henze K."/>
            <person name="Gupta A."/>
            <person name="Wang C.C."/>
            <person name="Dunne R.L."/>
            <person name="Upcroft J.A."/>
            <person name="Upcroft P."/>
            <person name="White O."/>
            <person name="Salzberg S.L."/>
            <person name="Tang P."/>
            <person name="Chiu C.-H."/>
            <person name="Lee Y.-S."/>
            <person name="Embley T.M."/>
            <person name="Coombs G.H."/>
            <person name="Mottram J.C."/>
            <person name="Tachezy J."/>
            <person name="Fraser-Liggett C.M."/>
            <person name="Johnson P.J."/>
        </authorList>
    </citation>
    <scope>NUCLEOTIDE SEQUENCE [LARGE SCALE GENOMIC DNA]</scope>
    <source>
        <strain evidence="9">G3</strain>
    </source>
</reference>
<dbReference type="Pfam" id="PF00684">
    <property type="entry name" value="DnaJ_CXXCXGXG"/>
    <property type="match status" value="1"/>
</dbReference>
<proteinExistence type="inferred from homology"/>
<dbReference type="SUPFAM" id="SSF46565">
    <property type="entry name" value="Chaperone J-domain"/>
    <property type="match status" value="1"/>
</dbReference>
<dbReference type="EMBL" id="DS113261">
    <property type="protein sequence ID" value="EAY15019.1"/>
    <property type="molecule type" value="Genomic_DNA"/>
</dbReference>
<reference evidence="9" key="1">
    <citation type="submission" date="2006-10" db="EMBL/GenBank/DDBJ databases">
        <authorList>
            <person name="Amadeo P."/>
            <person name="Zhao Q."/>
            <person name="Wortman J."/>
            <person name="Fraser-Liggett C."/>
            <person name="Carlton J."/>
        </authorList>
    </citation>
    <scope>NUCLEOTIDE SEQUENCE</scope>
    <source>
        <strain evidence="9">G3</strain>
    </source>
</reference>
<dbReference type="PANTHER" id="PTHR44145">
    <property type="entry name" value="DNAJ HOMOLOG SUBFAMILY A MEMBER 3, MITOCHONDRIAL"/>
    <property type="match status" value="1"/>
</dbReference>
<evidence type="ECO:0000256" key="6">
    <source>
        <dbReference type="PROSITE-ProRule" id="PRU00546"/>
    </source>
</evidence>
<dbReference type="SUPFAM" id="SSF49493">
    <property type="entry name" value="HSP40/DnaJ peptide-binding domain"/>
    <property type="match status" value="2"/>
</dbReference>
<dbReference type="CDD" id="cd10747">
    <property type="entry name" value="DnaJ_C"/>
    <property type="match status" value="1"/>
</dbReference>
<dbReference type="InterPro" id="IPR012724">
    <property type="entry name" value="DnaJ"/>
</dbReference>
<dbReference type="GO" id="GO:0005737">
    <property type="term" value="C:cytoplasm"/>
    <property type="evidence" value="ECO:0000318"/>
    <property type="project" value="GO_Central"/>
</dbReference>
<dbReference type="Gene3D" id="1.10.287.110">
    <property type="entry name" value="DnaJ domain"/>
    <property type="match status" value="1"/>
</dbReference>
<evidence type="ECO:0000256" key="3">
    <source>
        <dbReference type="ARBA" id="ARBA00022771"/>
    </source>
</evidence>
<dbReference type="STRING" id="5722.A2DWZ2"/>
<gene>
    <name evidence="9" type="ORF">TVAG_019190</name>
</gene>
<keyword evidence="1 6" id="KW-0479">Metal-binding</keyword>
<dbReference type="Proteomes" id="UP000001542">
    <property type="component" value="Unassembled WGS sequence"/>
</dbReference>
<dbReference type="PROSITE" id="PS50076">
    <property type="entry name" value="DNAJ_2"/>
    <property type="match status" value="1"/>
</dbReference>
<dbReference type="KEGG" id="tva:4773019"/>
<dbReference type="GO" id="GO:0051082">
    <property type="term" value="F:unfolded protein binding"/>
    <property type="evidence" value="ECO:0000318"/>
    <property type="project" value="GO_Central"/>
</dbReference>
<dbReference type="InterPro" id="IPR001305">
    <property type="entry name" value="HSP_DnaJ_Cys-rich_dom"/>
</dbReference>
<dbReference type="InterPro" id="IPR002939">
    <property type="entry name" value="DnaJ_C"/>
</dbReference>
<keyword evidence="2" id="KW-0677">Repeat</keyword>
<dbReference type="HAMAP" id="MF_01152">
    <property type="entry name" value="DnaJ"/>
    <property type="match status" value="1"/>
</dbReference>
<dbReference type="InterPro" id="IPR036410">
    <property type="entry name" value="HSP_DnaJ_Cys-rich_dom_sf"/>
</dbReference>
<dbReference type="InterPro" id="IPR051938">
    <property type="entry name" value="Apopto_cytoskel_mod"/>
</dbReference>
<evidence type="ECO:0000313" key="10">
    <source>
        <dbReference type="Proteomes" id="UP000001542"/>
    </source>
</evidence>
<dbReference type="GO" id="GO:0005524">
    <property type="term" value="F:ATP binding"/>
    <property type="evidence" value="ECO:0007669"/>
    <property type="project" value="InterPro"/>
</dbReference>
<protein>
    <submittedName>
        <fullName evidence="9">DnaJ domain containing protein</fullName>
    </submittedName>
</protein>
<feature type="domain" description="CR-type" evidence="8">
    <location>
        <begin position="141"/>
        <end position="215"/>
    </location>
</feature>
<keyword evidence="10" id="KW-1185">Reference proteome</keyword>
<dbReference type="InterPro" id="IPR036869">
    <property type="entry name" value="J_dom_sf"/>
</dbReference>
<dbReference type="CDD" id="cd10719">
    <property type="entry name" value="DnaJ_zf"/>
    <property type="match status" value="1"/>
</dbReference>
<dbReference type="PANTHER" id="PTHR44145:SF3">
    <property type="entry name" value="DNAJ HOMOLOG SUBFAMILY A MEMBER 3, MITOCHONDRIAL"/>
    <property type="match status" value="1"/>
</dbReference>
<accession>A2DWZ2</accession>
<dbReference type="AlphaFoldDB" id="A2DWZ2"/>
<dbReference type="OMA" id="NWNPAEE"/>
<dbReference type="InParanoid" id="A2DWZ2"/>
<dbReference type="RefSeq" id="XP_001327242.1">
    <property type="nucleotide sequence ID" value="XM_001327207.1"/>
</dbReference>
<keyword evidence="4 6" id="KW-0862">Zinc</keyword>
<evidence type="ECO:0000256" key="2">
    <source>
        <dbReference type="ARBA" id="ARBA00022737"/>
    </source>
</evidence>
<feature type="domain" description="J" evidence="7">
    <location>
        <begin position="28"/>
        <end position="96"/>
    </location>
</feature>
<dbReference type="PROSITE" id="PS51188">
    <property type="entry name" value="ZF_CR"/>
    <property type="match status" value="1"/>
</dbReference>
<evidence type="ECO:0000256" key="4">
    <source>
        <dbReference type="ARBA" id="ARBA00022833"/>
    </source>
</evidence>
<dbReference type="CDD" id="cd06257">
    <property type="entry name" value="DnaJ"/>
    <property type="match status" value="1"/>
</dbReference>
<keyword evidence="5" id="KW-0143">Chaperone</keyword>
<organism evidence="9 10">
    <name type="scientific">Trichomonas vaginalis (strain ATCC PRA-98 / G3)</name>
    <dbReference type="NCBI Taxonomy" id="412133"/>
    <lineage>
        <taxon>Eukaryota</taxon>
        <taxon>Metamonada</taxon>
        <taxon>Parabasalia</taxon>
        <taxon>Trichomonadida</taxon>
        <taxon>Trichomonadidae</taxon>
        <taxon>Trichomonas</taxon>
    </lineage>
</organism>
<evidence type="ECO:0000259" key="8">
    <source>
        <dbReference type="PROSITE" id="PS51188"/>
    </source>
</evidence>
<dbReference type="VEuPathDB" id="TrichDB:TVAGG3_0184800"/>
<keyword evidence="3 6" id="KW-0863">Zinc-finger</keyword>
<feature type="zinc finger region" description="CR-type" evidence="6">
    <location>
        <begin position="141"/>
        <end position="215"/>
    </location>
</feature>
<evidence type="ECO:0000256" key="1">
    <source>
        <dbReference type="ARBA" id="ARBA00022723"/>
    </source>
</evidence>
<dbReference type="GO" id="GO:0008270">
    <property type="term" value="F:zinc ion binding"/>
    <property type="evidence" value="ECO:0007669"/>
    <property type="project" value="UniProtKB-KW"/>
</dbReference>
<evidence type="ECO:0000313" key="9">
    <source>
        <dbReference type="EMBL" id="EAY15019.1"/>
    </source>
</evidence>
<sequence>MLTISHSGLPSSFLRFLTKPKVNWQSKDMYERLGVKNDASIDEIKKKYHELVRAYHPDMLQNEKDKEEGQKILAAVNEAYDTLKDENKRQEYDASRLSGGPFGGFKGFGGQGGFRGGPVHFQQRKIHQTRVNLTFAESIYGVEREINIDVDEPCHKCHGNCTNDGKPPMTCPLCNGQGMMIQGFIPLPCPQCGGRGFIVTNPCSNCHGQGTTSKPTKIKIPIPPGVQHGNVINFNTNLGPIMVMCMVDEDPLLKRDGMDLHITVPISVKTALLGGSIRIPTLNGIVEKRILPGTQPYDIERLPGAGIAKQGDLYIHYKVIIPRVLSGSDRKKIQDLTEKYMKNTNDNWNSYLEEYARRMNFDKKHQKK</sequence>
<dbReference type="Gene3D" id="2.60.260.20">
    <property type="entry name" value="Urease metallochaperone UreE, N-terminal domain"/>
    <property type="match status" value="2"/>
</dbReference>
<dbReference type="eggNOG" id="KOG0715">
    <property type="taxonomic scope" value="Eukaryota"/>
</dbReference>
<dbReference type="SMART" id="SM00271">
    <property type="entry name" value="DnaJ"/>
    <property type="match status" value="1"/>
</dbReference>
<dbReference type="GO" id="GO:0031072">
    <property type="term" value="F:heat shock protein binding"/>
    <property type="evidence" value="ECO:0007669"/>
    <property type="project" value="InterPro"/>
</dbReference>
<dbReference type="GO" id="GO:0042026">
    <property type="term" value="P:protein refolding"/>
    <property type="evidence" value="ECO:0000318"/>
    <property type="project" value="GO_Central"/>
</dbReference>
<dbReference type="Pfam" id="PF01556">
    <property type="entry name" value="DnaJ_C"/>
    <property type="match status" value="1"/>
</dbReference>
<dbReference type="Pfam" id="PF00226">
    <property type="entry name" value="DnaJ"/>
    <property type="match status" value="1"/>
</dbReference>
<evidence type="ECO:0000256" key="5">
    <source>
        <dbReference type="ARBA" id="ARBA00023186"/>
    </source>
</evidence>
<evidence type="ECO:0000259" key="7">
    <source>
        <dbReference type="PROSITE" id="PS50076"/>
    </source>
</evidence>
<dbReference type="GO" id="GO:0009408">
    <property type="term" value="P:response to heat"/>
    <property type="evidence" value="ECO:0007669"/>
    <property type="project" value="InterPro"/>
</dbReference>
<dbReference type="OrthoDB" id="10256793at2759"/>